<dbReference type="InterPro" id="IPR023796">
    <property type="entry name" value="Serpin_dom"/>
</dbReference>
<evidence type="ECO:0000259" key="1">
    <source>
        <dbReference type="Pfam" id="PF00079"/>
    </source>
</evidence>
<reference evidence="2" key="1">
    <citation type="journal article" date="2014" name="Front. Microbiol.">
        <title>High frequency of phylogenetically diverse reductive dehalogenase-homologous genes in deep subseafloor sedimentary metagenomes.</title>
        <authorList>
            <person name="Kawai M."/>
            <person name="Futagami T."/>
            <person name="Toyoda A."/>
            <person name="Takaki Y."/>
            <person name="Nishi S."/>
            <person name="Hori S."/>
            <person name="Arai W."/>
            <person name="Tsubouchi T."/>
            <person name="Morono Y."/>
            <person name="Uchiyama I."/>
            <person name="Ito T."/>
            <person name="Fujiyama A."/>
            <person name="Inagaki F."/>
            <person name="Takami H."/>
        </authorList>
    </citation>
    <scope>NUCLEOTIDE SEQUENCE</scope>
    <source>
        <strain evidence="2">Expedition CK06-06</strain>
    </source>
</reference>
<gene>
    <name evidence="2" type="ORF">S06H3_19694</name>
</gene>
<accession>X1KM30</accession>
<evidence type="ECO:0000313" key="2">
    <source>
        <dbReference type="EMBL" id="GAI08137.1"/>
    </source>
</evidence>
<dbReference type="Gene3D" id="6.20.40.10">
    <property type="match status" value="1"/>
</dbReference>
<dbReference type="GO" id="GO:0004867">
    <property type="term" value="F:serine-type endopeptidase inhibitor activity"/>
    <property type="evidence" value="ECO:0007669"/>
    <property type="project" value="InterPro"/>
</dbReference>
<feature type="non-terminal residue" evidence="2">
    <location>
        <position position="1"/>
    </location>
</feature>
<organism evidence="2">
    <name type="scientific">marine sediment metagenome</name>
    <dbReference type="NCBI Taxonomy" id="412755"/>
    <lineage>
        <taxon>unclassified sequences</taxon>
        <taxon>metagenomes</taxon>
        <taxon>ecological metagenomes</taxon>
    </lineage>
</organism>
<proteinExistence type="predicted"/>
<sequence length="67" mass="7021">AEVVHKAFVSVDEAGTEAAAATAVVMVPISMPPEPAEVTIDRPFIFLIRDIETGAILFVGRTLDPGA</sequence>
<dbReference type="PANTHER" id="PTHR11461:SF211">
    <property type="entry name" value="GH10112P-RELATED"/>
    <property type="match status" value="1"/>
</dbReference>
<dbReference type="InterPro" id="IPR036186">
    <property type="entry name" value="Serpin_sf"/>
</dbReference>
<dbReference type="InterPro" id="IPR000215">
    <property type="entry name" value="Serpin_fam"/>
</dbReference>
<dbReference type="Gene3D" id="2.10.310.10">
    <property type="entry name" value="Serpins superfamily"/>
    <property type="match status" value="1"/>
</dbReference>
<feature type="domain" description="Serpin" evidence="1">
    <location>
        <begin position="2"/>
        <end position="65"/>
    </location>
</feature>
<dbReference type="AlphaFoldDB" id="X1KM30"/>
<dbReference type="PANTHER" id="PTHR11461">
    <property type="entry name" value="SERINE PROTEASE INHIBITOR, SERPIN"/>
    <property type="match status" value="1"/>
</dbReference>
<dbReference type="InterPro" id="IPR023795">
    <property type="entry name" value="Serpin_CS"/>
</dbReference>
<dbReference type="SUPFAM" id="SSF56574">
    <property type="entry name" value="Serpins"/>
    <property type="match status" value="1"/>
</dbReference>
<dbReference type="GO" id="GO:0005615">
    <property type="term" value="C:extracellular space"/>
    <property type="evidence" value="ECO:0007669"/>
    <property type="project" value="InterPro"/>
</dbReference>
<protein>
    <recommendedName>
        <fullName evidence="1">Serpin domain-containing protein</fullName>
    </recommendedName>
</protein>
<dbReference type="Pfam" id="PF00079">
    <property type="entry name" value="Serpin"/>
    <property type="match status" value="1"/>
</dbReference>
<name>X1KM30_9ZZZZ</name>
<dbReference type="PROSITE" id="PS00284">
    <property type="entry name" value="SERPIN"/>
    <property type="match status" value="1"/>
</dbReference>
<comment type="caution">
    <text evidence="2">The sequence shown here is derived from an EMBL/GenBank/DDBJ whole genome shotgun (WGS) entry which is preliminary data.</text>
</comment>
<dbReference type="EMBL" id="BARV01010110">
    <property type="protein sequence ID" value="GAI08137.1"/>
    <property type="molecule type" value="Genomic_DNA"/>
</dbReference>